<proteinExistence type="predicted"/>
<protein>
    <submittedName>
        <fullName evidence="1">Uncharacterized protein</fullName>
    </submittedName>
</protein>
<evidence type="ECO:0000313" key="1">
    <source>
        <dbReference type="EMBL" id="MEQ2176541.1"/>
    </source>
</evidence>
<dbReference type="EMBL" id="JAHRIO010054160">
    <property type="protein sequence ID" value="MEQ2176541.1"/>
    <property type="molecule type" value="Genomic_DNA"/>
</dbReference>
<evidence type="ECO:0000313" key="2">
    <source>
        <dbReference type="Proteomes" id="UP001476798"/>
    </source>
</evidence>
<feature type="non-terminal residue" evidence="1">
    <location>
        <position position="1"/>
    </location>
</feature>
<name>A0ABV0NYL0_9TELE</name>
<gene>
    <name evidence="1" type="ORF">GOODEAATRI_029035</name>
</gene>
<keyword evidence="2" id="KW-1185">Reference proteome</keyword>
<sequence>KFKLLVLQSCSKPQTACSDPRSPLSRMMFSPCSSPGAKASSWTSFPLLFCLSVAKPLEPTFSQAIA</sequence>
<reference evidence="1 2" key="1">
    <citation type="submission" date="2021-06" db="EMBL/GenBank/DDBJ databases">
        <authorList>
            <person name="Palmer J.M."/>
        </authorList>
    </citation>
    <scope>NUCLEOTIDE SEQUENCE [LARGE SCALE GENOMIC DNA]</scope>
    <source>
        <strain evidence="1 2">GA_2019</strain>
        <tissue evidence="1">Muscle</tissue>
    </source>
</reference>
<organism evidence="1 2">
    <name type="scientific">Goodea atripinnis</name>
    <dbReference type="NCBI Taxonomy" id="208336"/>
    <lineage>
        <taxon>Eukaryota</taxon>
        <taxon>Metazoa</taxon>
        <taxon>Chordata</taxon>
        <taxon>Craniata</taxon>
        <taxon>Vertebrata</taxon>
        <taxon>Euteleostomi</taxon>
        <taxon>Actinopterygii</taxon>
        <taxon>Neopterygii</taxon>
        <taxon>Teleostei</taxon>
        <taxon>Neoteleostei</taxon>
        <taxon>Acanthomorphata</taxon>
        <taxon>Ovalentaria</taxon>
        <taxon>Atherinomorphae</taxon>
        <taxon>Cyprinodontiformes</taxon>
        <taxon>Goodeidae</taxon>
        <taxon>Goodea</taxon>
    </lineage>
</organism>
<comment type="caution">
    <text evidence="1">The sequence shown here is derived from an EMBL/GenBank/DDBJ whole genome shotgun (WGS) entry which is preliminary data.</text>
</comment>
<accession>A0ABV0NYL0</accession>
<dbReference type="Proteomes" id="UP001476798">
    <property type="component" value="Unassembled WGS sequence"/>
</dbReference>